<dbReference type="AlphaFoldDB" id="A0A937D8D9"/>
<accession>A0A937D8D9</accession>
<evidence type="ECO:0000313" key="1">
    <source>
        <dbReference type="EMBL" id="MBL0683965.1"/>
    </source>
</evidence>
<protein>
    <submittedName>
        <fullName evidence="1">Uncharacterized protein</fullName>
    </submittedName>
</protein>
<organism evidence="1 2">
    <name type="scientific">Aquimarina mytili</name>
    <dbReference type="NCBI Taxonomy" id="874423"/>
    <lineage>
        <taxon>Bacteria</taxon>
        <taxon>Pseudomonadati</taxon>
        <taxon>Bacteroidota</taxon>
        <taxon>Flavobacteriia</taxon>
        <taxon>Flavobacteriales</taxon>
        <taxon>Flavobacteriaceae</taxon>
        <taxon>Aquimarina</taxon>
    </lineage>
</organism>
<comment type="caution">
    <text evidence="1">The sequence shown here is derived from an EMBL/GenBank/DDBJ whole genome shotgun (WGS) entry which is preliminary data.</text>
</comment>
<evidence type="ECO:0000313" key="2">
    <source>
        <dbReference type="Proteomes" id="UP000651057"/>
    </source>
</evidence>
<dbReference type="Proteomes" id="UP000651057">
    <property type="component" value="Unassembled WGS sequence"/>
</dbReference>
<reference evidence="1" key="1">
    <citation type="submission" date="2021-01" db="EMBL/GenBank/DDBJ databases">
        <authorList>
            <person name="Zhong Y.L."/>
        </authorList>
    </citation>
    <scope>NUCLEOTIDE SEQUENCE</scope>
    <source>
        <strain evidence="1">KCTC 23302</strain>
    </source>
</reference>
<dbReference type="EMBL" id="JAERQJ010000003">
    <property type="protein sequence ID" value="MBL0683965.1"/>
    <property type="molecule type" value="Genomic_DNA"/>
</dbReference>
<dbReference type="RefSeq" id="WP_201919444.1">
    <property type="nucleotide sequence ID" value="NZ_BAABAX010000005.1"/>
</dbReference>
<keyword evidence="2" id="KW-1185">Reference proteome</keyword>
<gene>
    <name evidence="1" type="ORF">JJQ60_10585</name>
</gene>
<proteinExistence type="predicted"/>
<name>A0A937D8D9_9FLAO</name>
<sequence>MLQSILKLNGIKELKKEAQKSVNGGLSDNEICPSAGERCCSRFVLIPCFGGVVQLDCVNGIWVEV</sequence>